<comment type="caution">
    <text evidence="2">The sequence shown here is derived from an EMBL/GenBank/DDBJ whole genome shotgun (WGS) entry which is preliminary data.</text>
</comment>
<evidence type="ECO:0000313" key="3">
    <source>
        <dbReference type="Proteomes" id="UP000233551"/>
    </source>
</evidence>
<sequence>MTTLSHSCPSRIPGKVDTPKPCDPKACMRAPMRVHIRSLLNLSPSSIVRTRMWTLVETRITRFWIARLGSVHLPVWTCEGRDTRERRSRHLLFYYPKVEGR</sequence>
<keyword evidence="3" id="KW-1185">Reference proteome</keyword>
<reference evidence="2 3" key="1">
    <citation type="submission" date="2017-11" db="EMBL/GenBank/DDBJ databases">
        <title>De-novo sequencing of pomegranate (Punica granatum L.) genome.</title>
        <authorList>
            <person name="Akparov Z."/>
            <person name="Amiraslanov A."/>
            <person name="Hajiyeva S."/>
            <person name="Abbasov M."/>
            <person name="Kaur K."/>
            <person name="Hamwieh A."/>
            <person name="Solovyev V."/>
            <person name="Salamov A."/>
            <person name="Braich B."/>
            <person name="Kosarev P."/>
            <person name="Mahmoud A."/>
            <person name="Hajiyev E."/>
            <person name="Babayeva S."/>
            <person name="Izzatullayeva V."/>
            <person name="Mammadov A."/>
            <person name="Mammadov A."/>
            <person name="Sharifova S."/>
            <person name="Ojaghi J."/>
            <person name="Eynullazada K."/>
            <person name="Bayramov B."/>
            <person name="Abdulazimova A."/>
            <person name="Shahmuradov I."/>
        </authorList>
    </citation>
    <scope>NUCLEOTIDE SEQUENCE [LARGE SCALE GENOMIC DNA]</scope>
    <source>
        <strain evidence="3">cv. AG2017</strain>
        <tissue evidence="2">Leaf</tissue>
    </source>
</reference>
<dbReference type="Proteomes" id="UP000233551">
    <property type="component" value="Unassembled WGS sequence"/>
</dbReference>
<evidence type="ECO:0000256" key="1">
    <source>
        <dbReference type="SAM" id="MobiDB-lite"/>
    </source>
</evidence>
<organism evidence="2 3">
    <name type="scientific">Punica granatum</name>
    <name type="common">Pomegranate</name>
    <dbReference type="NCBI Taxonomy" id="22663"/>
    <lineage>
        <taxon>Eukaryota</taxon>
        <taxon>Viridiplantae</taxon>
        <taxon>Streptophyta</taxon>
        <taxon>Embryophyta</taxon>
        <taxon>Tracheophyta</taxon>
        <taxon>Spermatophyta</taxon>
        <taxon>Magnoliopsida</taxon>
        <taxon>eudicotyledons</taxon>
        <taxon>Gunneridae</taxon>
        <taxon>Pentapetalae</taxon>
        <taxon>rosids</taxon>
        <taxon>malvids</taxon>
        <taxon>Myrtales</taxon>
        <taxon>Lythraceae</taxon>
        <taxon>Punica</taxon>
    </lineage>
</organism>
<name>A0A2I0IZ01_PUNGR</name>
<protein>
    <submittedName>
        <fullName evidence="2">Uncharacterized protein</fullName>
    </submittedName>
</protein>
<proteinExistence type="predicted"/>
<accession>A0A2I0IZ01</accession>
<gene>
    <name evidence="2" type="ORF">CRG98_030403</name>
</gene>
<dbReference type="AlphaFoldDB" id="A0A2I0IZ01"/>
<feature type="region of interest" description="Disordered" evidence="1">
    <location>
        <begin position="1"/>
        <end position="20"/>
    </location>
</feature>
<dbReference type="EMBL" id="PGOL01002262">
    <property type="protein sequence ID" value="PKI49214.1"/>
    <property type="molecule type" value="Genomic_DNA"/>
</dbReference>
<evidence type="ECO:0000313" key="2">
    <source>
        <dbReference type="EMBL" id="PKI49214.1"/>
    </source>
</evidence>